<protein>
    <submittedName>
        <fullName evidence="2">FixH protein</fullName>
    </submittedName>
</protein>
<keyword evidence="3" id="KW-1185">Reference proteome</keyword>
<dbReference type="EMBL" id="FORU01000017">
    <property type="protein sequence ID" value="SFJ81312.1"/>
    <property type="molecule type" value="Genomic_DNA"/>
</dbReference>
<evidence type="ECO:0000313" key="2">
    <source>
        <dbReference type="EMBL" id="SFJ81312.1"/>
    </source>
</evidence>
<proteinExistence type="predicted"/>
<dbReference type="RefSeq" id="WP_090680970.1">
    <property type="nucleotide sequence ID" value="NZ_FORU01000017.1"/>
</dbReference>
<dbReference type="Proteomes" id="UP000243887">
    <property type="component" value="Unassembled WGS sequence"/>
</dbReference>
<sequence>MKFNWGTGITIVIGAFMIFILQYVVRVQMDDRYDNELVTEDYYQQEVEVDGKYKREKNSQVLINPVKIETIGKDISITFPKEFDYKKITGTIFLYRPSSQKLDFELPISLSSSSLLIPNAELVDGRWDITVEWYHDGTSFRSTSKLTL</sequence>
<keyword evidence="1" id="KW-0812">Transmembrane</keyword>
<dbReference type="InterPro" id="IPR008620">
    <property type="entry name" value="FixH"/>
</dbReference>
<reference evidence="3" key="1">
    <citation type="submission" date="2016-10" db="EMBL/GenBank/DDBJ databases">
        <authorList>
            <person name="Varghese N."/>
            <person name="Submissions S."/>
        </authorList>
    </citation>
    <scope>NUCLEOTIDE SEQUENCE [LARGE SCALE GENOMIC DNA]</scope>
    <source>
        <strain evidence="3">DSM 26542</strain>
    </source>
</reference>
<gene>
    <name evidence="2" type="ORF">SAMN04487893_11740</name>
</gene>
<evidence type="ECO:0000256" key="1">
    <source>
        <dbReference type="SAM" id="Phobius"/>
    </source>
</evidence>
<dbReference type="AlphaFoldDB" id="A0A1I3UEG5"/>
<dbReference type="STRING" id="1150112.SAMN04487893_11740"/>
<organism evidence="2 3">
    <name type="scientific">Myroides guanonis</name>
    <dbReference type="NCBI Taxonomy" id="1150112"/>
    <lineage>
        <taxon>Bacteria</taxon>
        <taxon>Pseudomonadati</taxon>
        <taxon>Bacteroidota</taxon>
        <taxon>Flavobacteriia</taxon>
        <taxon>Flavobacteriales</taxon>
        <taxon>Flavobacteriaceae</taxon>
        <taxon>Myroides</taxon>
    </lineage>
</organism>
<keyword evidence="1" id="KW-1133">Transmembrane helix</keyword>
<evidence type="ECO:0000313" key="3">
    <source>
        <dbReference type="Proteomes" id="UP000243887"/>
    </source>
</evidence>
<dbReference type="OrthoDB" id="1493774at2"/>
<name>A0A1I3UEG5_9FLAO</name>
<dbReference type="Pfam" id="PF05751">
    <property type="entry name" value="FixH"/>
    <property type="match status" value="1"/>
</dbReference>
<accession>A0A1I3UEG5</accession>
<keyword evidence="1" id="KW-0472">Membrane</keyword>
<feature type="transmembrane region" description="Helical" evidence="1">
    <location>
        <begin position="6"/>
        <end position="25"/>
    </location>
</feature>